<name>A0A3S9PVL9_9ACTO</name>
<evidence type="ECO:0000313" key="1">
    <source>
        <dbReference type="EMBL" id="AZQ76385.1"/>
    </source>
</evidence>
<dbReference type="InterPro" id="IPR021443">
    <property type="entry name" value="DUF3093"/>
</dbReference>
<keyword evidence="2" id="KW-1185">Reference proteome</keyword>
<dbReference type="Pfam" id="PF11292">
    <property type="entry name" value="DUF3093"/>
    <property type="match status" value="1"/>
</dbReference>
<organism evidence="1 2">
    <name type="scientific">Flaviflexus ciconiae</name>
    <dbReference type="NCBI Taxonomy" id="2496867"/>
    <lineage>
        <taxon>Bacteria</taxon>
        <taxon>Bacillati</taxon>
        <taxon>Actinomycetota</taxon>
        <taxon>Actinomycetes</taxon>
        <taxon>Actinomycetales</taxon>
        <taxon>Actinomycetaceae</taxon>
        <taxon>Flaviflexus</taxon>
    </lineage>
</organism>
<protein>
    <submittedName>
        <fullName evidence="1">DUF3093 family protein</fullName>
    </submittedName>
</protein>
<accession>A0A3S9PVL9</accession>
<dbReference type="OrthoDB" id="3217020at2"/>
<dbReference type="Proteomes" id="UP000280344">
    <property type="component" value="Chromosome"/>
</dbReference>
<evidence type="ECO:0000313" key="2">
    <source>
        <dbReference type="Proteomes" id="UP000280344"/>
    </source>
</evidence>
<reference evidence="1 2" key="1">
    <citation type="submission" date="2018-12" db="EMBL/GenBank/DDBJ databases">
        <title>Complete genome sequence of Flaviflexus sp. H23T48.</title>
        <authorList>
            <person name="Bae J.-W."/>
            <person name="Lee J.-Y."/>
        </authorList>
    </citation>
    <scope>NUCLEOTIDE SEQUENCE [LARGE SCALE GENOMIC DNA]</scope>
    <source>
        <strain evidence="1 2">H23T48</strain>
    </source>
</reference>
<gene>
    <name evidence="1" type="ORF">EJ997_02535</name>
</gene>
<dbReference type="AlphaFoldDB" id="A0A3S9PVL9"/>
<dbReference type="KEGG" id="flh:EJ997_02535"/>
<sequence>MGSWKGDVLFREANPEGFRSYFRCRYCRDARPSWAPVFADRHLHCDRGTRHHCPVCPVGHVPKVRIVQAGNGPTGIELQCGRAHIDLAHLGEAYVLDEDGMHERLGVESSGRDFVCYSPWVKTGVVIDNIDDADPIESWVICSRRPDRLVESLKTHTPSR</sequence>
<dbReference type="EMBL" id="CP034593">
    <property type="protein sequence ID" value="AZQ76385.1"/>
    <property type="molecule type" value="Genomic_DNA"/>
</dbReference>
<proteinExistence type="predicted"/>